<evidence type="ECO:0000313" key="1">
    <source>
        <dbReference type="Proteomes" id="UP000504633"/>
    </source>
</evidence>
<reference evidence="2" key="1">
    <citation type="submission" date="2025-08" db="UniProtKB">
        <authorList>
            <consortium name="RefSeq"/>
        </authorList>
    </citation>
    <scope>IDENTIFICATION</scope>
    <source>
        <strain evidence="2">15085-1641.00</strain>
        <tissue evidence="2">Whole body</tissue>
    </source>
</reference>
<dbReference type="InterPro" id="IPR050230">
    <property type="entry name" value="CALM/Myosin/TropC-like"/>
</dbReference>
<keyword evidence="1" id="KW-1185">Reference proteome</keyword>
<sequence length="295" mass="33037">MQTTGKKFDGSSGRRLAGSCGCAGGGCVGHHSEHPYKVSHFWTCAELLPQLPQVSKLRDTYQLFVRTNGNQSIDILNVSECLRAMGVSFKESHLKACLVQRLLRFPQVKPPTRVSFELVLSIYCELSQANEIPSAKVMINGLSCCDMRGTGMLPYAQLQRILTTVAERLNETDACALLDTMKDASGNVNYVALMEALFVEDSELADRLLQARLYLSALGDNACHMDMQKRDDFIRALRRLDGRNTGYVTAERLLELLNQTGDRFSVAELAALTRTMVNSKKQIDYRRFLRLIMNE</sequence>
<dbReference type="KEGG" id="dhe:111596806"/>
<dbReference type="Gene3D" id="1.10.238.10">
    <property type="entry name" value="EF-hand"/>
    <property type="match status" value="2"/>
</dbReference>
<dbReference type="GeneID" id="111596806"/>
<accession>A0A6J1LT17</accession>
<dbReference type="OMA" id="GINYRRF"/>
<organism evidence="1 2">
    <name type="scientific">Drosophila hydei</name>
    <name type="common">Fruit fly</name>
    <dbReference type="NCBI Taxonomy" id="7224"/>
    <lineage>
        <taxon>Eukaryota</taxon>
        <taxon>Metazoa</taxon>
        <taxon>Ecdysozoa</taxon>
        <taxon>Arthropoda</taxon>
        <taxon>Hexapoda</taxon>
        <taxon>Insecta</taxon>
        <taxon>Pterygota</taxon>
        <taxon>Neoptera</taxon>
        <taxon>Endopterygota</taxon>
        <taxon>Diptera</taxon>
        <taxon>Brachycera</taxon>
        <taxon>Muscomorpha</taxon>
        <taxon>Ephydroidea</taxon>
        <taxon>Drosophilidae</taxon>
        <taxon>Drosophila</taxon>
    </lineage>
</organism>
<dbReference type="GO" id="GO:0016460">
    <property type="term" value="C:myosin II complex"/>
    <property type="evidence" value="ECO:0007669"/>
    <property type="project" value="TreeGrafter"/>
</dbReference>
<dbReference type="PROSITE" id="PS51257">
    <property type="entry name" value="PROKAR_LIPOPROTEIN"/>
    <property type="match status" value="1"/>
</dbReference>
<proteinExistence type="predicted"/>
<dbReference type="PANTHER" id="PTHR23048">
    <property type="entry name" value="MYOSIN LIGHT CHAIN 1, 3"/>
    <property type="match status" value="1"/>
</dbReference>
<dbReference type="Proteomes" id="UP000504633">
    <property type="component" value="Unplaced"/>
</dbReference>
<dbReference type="AlphaFoldDB" id="A0A6J1LT17"/>
<dbReference type="InterPro" id="IPR011992">
    <property type="entry name" value="EF-hand-dom_pair"/>
</dbReference>
<dbReference type="OrthoDB" id="7859857at2759"/>
<gene>
    <name evidence="2" type="primary">LOC111596806</name>
</gene>
<dbReference type="SUPFAM" id="SSF47473">
    <property type="entry name" value="EF-hand"/>
    <property type="match status" value="2"/>
</dbReference>
<dbReference type="RefSeq" id="XP_023166935.2">
    <property type="nucleotide sequence ID" value="XM_023311167.2"/>
</dbReference>
<protein>
    <submittedName>
        <fullName evidence="2">Uncharacterized protein LOC111596806</fullName>
    </submittedName>
</protein>
<dbReference type="PANTHER" id="PTHR23048:SF49">
    <property type="entry name" value="FI08416P-RELATED"/>
    <property type="match status" value="1"/>
</dbReference>
<dbReference type="GO" id="GO:0032036">
    <property type="term" value="F:myosin heavy chain binding"/>
    <property type="evidence" value="ECO:0007669"/>
    <property type="project" value="TreeGrafter"/>
</dbReference>
<name>A0A6J1LT17_DROHY</name>
<evidence type="ECO:0000313" key="2">
    <source>
        <dbReference type="RefSeq" id="XP_023166935.2"/>
    </source>
</evidence>